<name>A0A6C0DPA3_9ZZZZ</name>
<organism evidence="1">
    <name type="scientific">viral metagenome</name>
    <dbReference type="NCBI Taxonomy" id="1070528"/>
    <lineage>
        <taxon>unclassified sequences</taxon>
        <taxon>metagenomes</taxon>
        <taxon>organismal metagenomes</taxon>
    </lineage>
</organism>
<dbReference type="AlphaFoldDB" id="A0A6C0DPA3"/>
<reference evidence="1" key="1">
    <citation type="journal article" date="2020" name="Nature">
        <title>Giant virus diversity and host interactions through global metagenomics.</title>
        <authorList>
            <person name="Schulz F."/>
            <person name="Roux S."/>
            <person name="Paez-Espino D."/>
            <person name="Jungbluth S."/>
            <person name="Walsh D.A."/>
            <person name="Denef V.J."/>
            <person name="McMahon K.D."/>
            <person name="Konstantinidis K.T."/>
            <person name="Eloe-Fadrosh E.A."/>
            <person name="Kyrpides N.C."/>
            <person name="Woyke T."/>
        </authorList>
    </citation>
    <scope>NUCLEOTIDE SEQUENCE</scope>
    <source>
        <strain evidence="1">GVMAG-M-3300023174-49</strain>
    </source>
</reference>
<protein>
    <submittedName>
        <fullName evidence="1">Uncharacterized protein</fullName>
    </submittedName>
</protein>
<dbReference type="EMBL" id="MN739659">
    <property type="protein sequence ID" value="QHT18686.1"/>
    <property type="molecule type" value="Genomic_DNA"/>
</dbReference>
<evidence type="ECO:0000313" key="1">
    <source>
        <dbReference type="EMBL" id="QHT18686.1"/>
    </source>
</evidence>
<accession>A0A6C0DPA3</accession>
<proteinExistence type="predicted"/>
<sequence>MKNDQFLNVYKNKYFYKLHTKSFPKIIIFDLDETLGSFSLLNVLWRGLNQVRTVALTNDNEQHEFNTLLDLYPEFIRYNILHILEFLYEKKKEGLVEKIYIYTNNNCNPPWVSLISNYFDYKLKSEGTPIFDKAICAFKVNNKPLELSRTTYDKTYTDFIKCTMLPKSTEICFIDNTYHKNMMSEKVYYIQPLAYYHHLQPTTVLQRFYLSDKGKSFTHIFDKIESLYEYLNDWFLSNRVSFQAFTDSSNNVTDIFVSQKLMYHLRDFIYSNLRKKRTRKKMIRLGKMSRKKQNIV</sequence>